<comment type="caution">
    <text evidence="13">The sequence shown here is derived from an EMBL/GenBank/DDBJ whole genome shotgun (WGS) entry which is preliminary data.</text>
</comment>
<dbReference type="Pfam" id="PF07715">
    <property type="entry name" value="Plug"/>
    <property type="match status" value="1"/>
</dbReference>
<evidence type="ECO:0000313" key="14">
    <source>
        <dbReference type="Proteomes" id="UP000294575"/>
    </source>
</evidence>
<dbReference type="Pfam" id="PF00593">
    <property type="entry name" value="TonB_dep_Rec_b-barrel"/>
    <property type="match status" value="1"/>
</dbReference>
<dbReference type="RefSeq" id="WP_101497519.1">
    <property type="nucleotide sequence ID" value="NZ_LNJZ01000009.1"/>
</dbReference>
<organism evidence="13 14">
    <name type="scientific">Thiopseudomonas denitrificans</name>
    <dbReference type="NCBI Taxonomy" id="1501432"/>
    <lineage>
        <taxon>Bacteria</taxon>
        <taxon>Pseudomonadati</taxon>
        <taxon>Pseudomonadota</taxon>
        <taxon>Gammaproteobacteria</taxon>
        <taxon>Pseudomonadales</taxon>
        <taxon>Pseudomonadaceae</taxon>
        <taxon>Thiopseudomonas</taxon>
    </lineage>
</organism>
<accession>A0A4V3D5B0</accession>
<keyword evidence="2 8" id="KW-0813">Transport</keyword>
<dbReference type="InterPro" id="IPR000531">
    <property type="entry name" value="Beta-barrel_TonB"/>
</dbReference>
<keyword evidence="7 8" id="KW-0998">Cell outer membrane</keyword>
<dbReference type="Gene3D" id="2.170.130.10">
    <property type="entry name" value="TonB-dependent receptor, plug domain"/>
    <property type="match status" value="1"/>
</dbReference>
<dbReference type="GO" id="GO:0015344">
    <property type="term" value="F:siderophore uptake transmembrane transporter activity"/>
    <property type="evidence" value="ECO:0007669"/>
    <property type="project" value="TreeGrafter"/>
</dbReference>
<gene>
    <name evidence="13" type="ORF">DFQ45_10225</name>
</gene>
<proteinExistence type="inferred from homology"/>
<evidence type="ECO:0000259" key="12">
    <source>
        <dbReference type="Pfam" id="PF07715"/>
    </source>
</evidence>
<dbReference type="PANTHER" id="PTHR30069">
    <property type="entry name" value="TONB-DEPENDENT OUTER MEMBRANE RECEPTOR"/>
    <property type="match status" value="1"/>
</dbReference>
<keyword evidence="5 9" id="KW-0798">TonB box</keyword>
<dbReference type="Gene3D" id="2.40.170.20">
    <property type="entry name" value="TonB-dependent receptor, beta-barrel domain"/>
    <property type="match status" value="1"/>
</dbReference>
<dbReference type="OrthoDB" id="9760620at2"/>
<keyword evidence="13" id="KW-0675">Receptor</keyword>
<dbReference type="InterPro" id="IPR036942">
    <property type="entry name" value="Beta-barrel_TonB_sf"/>
</dbReference>
<feature type="domain" description="TonB-dependent receptor plug" evidence="12">
    <location>
        <begin position="53"/>
        <end position="160"/>
    </location>
</feature>
<comment type="similarity">
    <text evidence="8 9">Belongs to the TonB-dependent receptor family.</text>
</comment>
<keyword evidence="6 8" id="KW-0472">Membrane</keyword>
<feature type="signal peptide" evidence="10">
    <location>
        <begin position="1"/>
        <end position="30"/>
    </location>
</feature>
<dbReference type="GO" id="GO:0009279">
    <property type="term" value="C:cell outer membrane"/>
    <property type="evidence" value="ECO:0007669"/>
    <property type="project" value="UniProtKB-SubCell"/>
</dbReference>
<dbReference type="PANTHER" id="PTHR30069:SF28">
    <property type="entry name" value="TONB-DEPENDENT RECEPTOR YNCD-RELATED"/>
    <property type="match status" value="1"/>
</dbReference>
<evidence type="ECO:0000256" key="3">
    <source>
        <dbReference type="ARBA" id="ARBA00022452"/>
    </source>
</evidence>
<dbReference type="InterPro" id="IPR039426">
    <property type="entry name" value="TonB-dep_rcpt-like"/>
</dbReference>
<evidence type="ECO:0000256" key="8">
    <source>
        <dbReference type="PROSITE-ProRule" id="PRU01360"/>
    </source>
</evidence>
<dbReference type="Proteomes" id="UP000294575">
    <property type="component" value="Unassembled WGS sequence"/>
</dbReference>
<evidence type="ECO:0000256" key="5">
    <source>
        <dbReference type="ARBA" id="ARBA00023077"/>
    </source>
</evidence>
<dbReference type="PROSITE" id="PS52016">
    <property type="entry name" value="TONB_DEPENDENT_REC_3"/>
    <property type="match status" value="1"/>
</dbReference>
<evidence type="ECO:0000256" key="2">
    <source>
        <dbReference type="ARBA" id="ARBA00022448"/>
    </source>
</evidence>
<sequence length="690" mass="76661">MSSQFPCFALKPVQVLAVAVSLLGSGMAWAQEPLNLPAQVILGGGQDTTDQTMPLARHTLQMQDEQATQLGANLSESLQRVPGLSAFNRENYAQDLQISSRGFGARSQFGVRGVRLVQDGIPLTMPDGQGQPALFDLDGLQRLEVLRGPLTTLYGNASGGIIQGYTADGPQTPTLDARVAGGPDSLLRSRIRYGGQHGDLNISGNASRLSTNGYRDHSKTHRNVANLRLGWDINELSRLTLVFNSLDQPLSQDPLGLTADQVREDRRQVAAVAETFNTRKSVRHQQVGINYQQQLHNDDEITVMLYGGNREMLQYLAFKNNGVVQLDRRFGGGELGWKRQTELFGLPVELASGITYNYQGEQRKGKDNEMGVKGQLKRKEYNRTVSREAYLISTWELAPRWQLVAGIRHNRFKFDSHDDFLADGKDDSGSTKFNKTNPAAGLNWQWTDQLSLYVAAGQGFETPTLQEVAYRPDGQTGFNSSIKPSVSRNGELGAKWRSDSTRIDVALFHTRVKDEIVTFANVNGRATYANAARSTRKGLEFSIEQKLAYGLTGYLAYTLLDAKYDSYNGQSGKHNGKTLPGVARHTYYSELAWQPPQLPLETAIELQGMSKRYATDSNQHSTSGYHVFNWRASYRHAVGGFSFEPFVRVNNLNNKAYIGSLIVNGSGDRYYEPAPRRNWLAGVGVEYRWD</sequence>
<evidence type="ECO:0000256" key="7">
    <source>
        <dbReference type="ARBA" id="ARBA00023237"/>
    </source>
</evidence>
<keyword evidence="10" id="KW-0732">Signal</keyword>
<dbReference type="CDD" id="cd01347">
    <property type="entry name" value="ligand_gated_channel"/>
    <property type="match status" value="1"/>
</dbReference>
<evidence type="ECO:0000256" key="4">
    <source>
        <dbReference type="ARBA" id="ARBA00022692"/>
    </source>
</evidence>
<dbReference type="SUPFAM" id="SSF56935">
    <property type="entry name" value="Porins"/>
    <property type="match status" value="1"/>
</dbReference>
<evidence type="ECO:0000259" key="11">
    <source>
        <dbReference type="Pfam" id="PF00593"/>
    </source>
</evidence>
<evidence type="ECO:0000256" key="1">
    <source>
        <dbReference type="ARBA" id="ARBA00004571"/>
    </source>
</evidence>
<evidence type="ECO:0000256" key="9">
    <source>
        <dbReference type="RuleBase" id="RU003357"/>
    </source>
</evidence>
<dbReference type="AlphaFoldDB" id="A0A4V3D5B0"/>
<keyword evidence="3 8" id="KW-1134">Transmembrane beta strand</keyword>
<dbReference type="GO" id="GO:0044718">
    <property type="term" value="P:siderophore transmembrane transport"/>
    <property type="evidence" value="ECO:0007669"/>
    <property type="project" value="TreeGrafter"/>
</dbReference>
<name>A0A4V3D5B0_9GAMM</name>
<keyword evidence="14" id="KW-1185">Reference proteome</keyword>
<evidence type="ECO:0000256" key="10">
    <source>
        <dbReference type="SAM" id="SignalP"/>
    </source>
</evidence>
<dbReference type="EMBL" id="SNYK01000002">
    <property type="protein sequence ID" value="TDQ39337.1"/>
    <property type="molecule type" value="Genomic_DNA"/>
</dbReference>
<keyword evidence="4 8" id="KW-0812">Transmembrane</keyword>
<comment type="subcellular location">
    <subcellularLocation>
        <location evidence="1 8">Cell outer membrane</location>
        <topology evidence="1 8">Multi-pass membrane protein</topology>
    </subcellularLocation>
</comment>
<dbReference type="InterPro" id="IPR037066">
    <property type="entry name" value="Plug_dom_sf"/>
</dbReference>
<feature type="domain" description="TonB-dependent receptor-like beta-barrel" evidence="11">
    <location>
        <begin position="207"/>
        <end position="652"/>
    </location>
</feature>
<evidence type="ECO:0000313" key="13">
    <source>
        <dbReference type="EMBL" id="TDQ39337.1"/>
    </source>
</evidence>
<protein>
    <submittedName>
        <fullName evidence="13">Iron complex outermembrane receptor protein</fullName>
    </submittedName>
</protein>
<evidence type="ECO:0000256" key="6">
    <source>
        <dbReference type="ARBA" id="ARBA00023136"/>
    </source>
</evidence>
<feature type="chain" id="PRO_5020601833" evidence="10">
    <location>
        <begin position="31"/>
        <end position="690"/>
    </location>
</feature>
<reference evidence="13 14" key="1">
    <citation type="submission" date="2019-03" db="EMBL/GenBank/DDBJ databases">
        <title>Genomic Encyclopedia of Type Strains, Phase IV (KMG-IV): sequencing the most valuable type-strain genomes for metagenomic binning, comparative biology and taxonomic classification.</title>
        <authorList>
            <person name="Goeker M."/>
        </authorList>
    </citation>
    <scope>NUCLEOTIDE SEQUENCE [LARGE SCALE GENOMIC DNA]</scope>
    <source>
        <strain evidence="13 14">DSM 28679</strain>
    </source>
</reference>
<dbReference type="InterPro" id="IPR012910">
    <property type="entry name" value="Plug_dom"/>
</dbReference>